<dbReference type="InterPro" id="IPR019887">
    <property type="entry name" value="Tscrpt_reg_AsnC/Lrp_C"/>
</dbReference>
<evidence type="ECO:0000256" key="3">
    <source>
        <dbReference type="ARBA" id="ARBA00023163"/>
    </source>
</evidence>
<sequence length="164" mass="17477">MPSKSTKSPASAFGPRHPELDQVNLRLLAVLQADPRLSMSALARTVGMSAPAVTARVRRMEEVGIITGFHLTVDPAAIGLRVTGLVRVRPGPGQLPGLMKAARNHPQVTACDRITGEDCVVIRLHAATVPALESVLDEFLLYGQTTTSIVVSQPVPPRPLPLPE</sequence>
<dbReference type="SUPFAM" id="SSF54909">
    <property type="entry name" value="Dimeric alpha+beta barrel"/>
    <property type="match status" value="1"/>
</dbReference>
<evidence type="ECO:0000313" key="5">
    <source>
        <dbReference type="EMBL" id="MFC6705113.1"/>
    </source>
</evidence>
<keyword evidence="6" id="KW-1185">Reference proteome</keyword>
<keyword evidence="3" id="KW-0804">Transcription</keyword>
<proteinExistence type="predicted"/>
<dbReference type="Pfam" id="PF13404">
    <property type="entry name" value="HTH_AsnC-type"/>
    <property type="match status" value="1"/>
</dbReference>
<dbReference type="InterPro" id="IPR011008">
    <property type="entry name" value="Dimeric_a/b-barrel"/>
</dbReference>
<dbReference type="Gene3D" id="3.30.70.920">
    <property type="match status" value="1"/>
</dbReference>
<evidence type="ECO:0000256" key="2">
    <source>
        <dbReference type="ARBA" id="ARBA00023125"/>
    </source>
</evidence>
<dbReference type="EMBL" id="JBHSWH010000001">
    <property type="protein sequence ID" value="MFC6705113.1"/>
    <property type="molecule type" value="Genomic_DNA"/>
</dbReference>
<dbReference type="InterPro" id="IPR019888">
    <property type="entry name" value="Tscrpt_reg_AsnC-like"/>
</dbReference>
<dbReference type="Proteomes" id="UP001596298">
    <property type="component" value="Unassembled WGS sequence"/>
</dbReference>
<dbReference type="PROSITE" id="PS50956">
    <property type="entry name" value="HTH_ASNC_2"/>
    <property type="match status" value="1"/>
</dbReference>
<feature type="domain" description="HTH asnC-type" evidence="4">
    <location>
        <begin position="20"/>
        <end position="81"/>
    </location>
</feature>
<organism evidence="5 6">
    <name type="scientific">Flexivirga alba</name>
    <dbReference type="NCBI Taxonomy" id="702742"/>
    <lineage>
        <taxon>Bacteria</taxon>
        <taxon>Bacillati</taxon>
        <taxon>Actinomycetota</taxon>
        <taxon>Actinomycetes</taxon>
        <taxon>Micrococcales</taxon>
        <taxon>Dermacoccaceae</taxon>
        <taxon>Flexivirga</taxon>
    </lineage>
</organism>
<dbReference type="InterPro" id="IPR036388">
    <property type="entry name" value="WH-like_DNA-bd_sf"/>
</dbReference>
<reference evidence="6" key="1">
    <citation type="journal article" date="2019" name="Int. J. Syst. Evol. Microbiol.">
        <title>The Global Catalogue of Microorganisms (GCM) 10K type strain sequencing project: providing services to taxonomists for standard genome sequencing and annotation.</title>
        <authorList>
            <consortium name="The Broad Institute Genomics Platform"/>
            <consortium name="The Broad Institute Genome Sequencing Center for Infectious Disease"/>
            <person name="Wu L."/>
            <person name="Ma J."/>
        </authorList>
    </citation>
    <scope>NUCLEOTIDE SEQUENCE [LARGE SCALE GENOMIC DNA]</scope>
    <source>
        <strain evidence="6">CCUG 58127</strain>
    </source>
</reference>
<dbReference type="InterPro" id="IPR036390">
    <property type="entry name" value="WH_DNA-bd_sf"/>
</dbReference>
<dbReference type="PANTHER" id="PTHR30154">
    <property type="entry name" value="LEUCINE-RESPONSIVE REGULATORY PROTEIN"/>
    <property type="match status" value="1"/>
</dbReference>
<dbReference type="Pfam" id="PF01037">
    <property type="entry name" value="AsnC_trans_reg"/>
    <property type="match status" value="1"/>
</dbReference>
<comment type="caution">
    <text evidence="5">The sequence shown here is derived from an EMBL/GenBank/DDBJ whole genome shotgun (WGS) entry which is preliminary data.</text>
</comment>
<dbReference type="SMART" id="SM00344">
    <property type="entry name" value="HTH_ASNC"/>
    <property type="match status" value="1"/>
</dbReference>
<dbReference type="InterPro" id="IPR019885">
    <property type="entry name" value="Tscrpt_reg_HTH_AsnC-type_CS"/>
</dbReference>
<gene>
    <name evidence="5" type="ORF">ACFQDH_07495</name>
</gene>
<dbReference type="Gene3D" id="1.10.10.10">
    <property type="entry name" value="Winged helix-like DNA-binding domain superfamily/Winged helix DNA-binding domain"/>
    <property type="match status" value="1"/>
</dbReference>
<evidence type="ECO:0000313" key="6">
    <source>
        <dbReference type="Proteomes" id="UP001596298"/>
    </source>
</evidence>
<evidence type="ECO:0000259" key="4">
    <source>
        <dbReference type="PROSITE" id="PS50956"/>
    </source>
</evidence>
<evidence type="ECO:0000256" key="1">
    <source>
        <dbReference type="ARBA" id="ARBA00023015"/>
    </source>
</evidence>
<dbReference type="RefSeq" id="WP_382399958.1">
    <property type="nucleotide sequence ID" value="NZ_JBHSWH010000001.1"/>
</dbReference>
<dbReference type="InterPro" id="IPR000485">
    <property type="entry name" value="AsnC-type_HTH_dom"/>
</dbReference>
<name>A0ABW2AEE0_9MICO</name>
<dbReference type="SUPFAM" id="SSF46785">
    <property type="entry name" value="Winged helix' DNA-binding domain"/>
    <property type="match status" value="1"/>
</dbReference>
<dbReference type="PROSITE" id="PS00519">
    <property type="entry name" value="HTH_ASNC_1"/>
    <property type="match status" value="1"/>
</dbReference>
<keyword evidence="2" id="KW-0238">DNA-binding</keyword>
<keyword evidence="1" id="KW-0805">Transcription regulation</keyword>
<dbReference type="PRINTS" id="PR00033">
    <property type="entry name" value="HTHASNC"/>
</dbReference>
<dbReference type="PANTHER" id="PTHR30154:SF53">
    <property type="entry name" value="HTH-TYPE TRANSCRIPTIONAL REGULATOR LRPC"/>
    <property type="match status" value="1"/>
</dbReference>
<accession>A0ABW2AEE0</accession>
<protein>
    <submittedName>
        <fullName evidence="5">Lrp/AsnC family transcriptional regulator</fullName>
    </submittedName>
</protein>